<keyword evidence="5" id="KW-0175">Coiled coil</keyword>
<evidence type="ECO:0000256" key="4">
    <source>
        <dbReference type="ARBA" id="ARBA00023163"/>
    </source>
</evidence>
<dbReference type="Pfam" id="PF04545">
    <property type="entry name" value="Sigma70_r4"/>
    <property type="match status" value="1"/>
</dbReference>
<dbReference type="Gene3D" id="1.20.120.1810">
    <property type="match status" value="1"/>
</dbReference>
<dbReference type="InterPro" id="IPR013325">
    <property type="entry name" value="RNA_pol_sigma_r2"/>
</dbReference>
<keyword evidence="4" id="KW-0804">Transcription</keyword>
<reference evidence="7 8" key="1">
    <citation type="submission" date="2015-01" db="EMBL/GenBank/DDBJ databases">
        <title>Genome Assembly of Bacillus badius MTCC 1458.</title>
        <authorList>
            <person name="Verma A."/>
            <person name="Khatri I."/>
            <person name="Mual P."/>
            <person name="Subramanian S."/>
            <person name="Krishnamurthi S."/>
        </authorList>
    </citation>
    <scope>NUCLEOTIDE SEQUENCE [LARGE SCALE GENOMIC DNA]</scope>
    <source>
        <strain evidence="7 8">MTCC 1458</strain>
    </source>
</reference>
<keyword evidence="1" id="KW-0805">Transcription regulation</keyword>
<evidence type="ECO:0000313" key="7">
    <source>
        <dbReference type="EMBL" id="KIL79556.1"/>
    </source>
</evidence>
<organism evidence="7 8">
    <name type="scientific">Bacillus badius</name>
    <dbReference type="NCBI Taxonomy" id="1455"/>
    <lineage>
        <taxon>Bacteria</taxon>
        <taxon>Bacillati</taxon>
        <taxon>Bacillota</taxon>
        <taxon>Bacilli</taxon>
        <taxon>Bacillales</taxon>
        <taxon>Bacillaceae</taxon>
        <taxon>Pseudobacillus</taxon>
    </lineage>
</organism>
<evidence type="ECO:0000256" key="2">
    <source>
        <dbReference type="ARBA" id="ARBA00023082"/>
    </source>
</evidence>
<keyword evidence="8" id="KW-1185">Reference proteome</keyword>
<dbReference type="NCBIfam" id="TIGR02937">
    <property type="entry name" value="sigma70-ECF"/>
    <property type="match status" value="1"/>
</dbReference>
<evidence type="ECO:0000256" key="1">
    <source>
        <dbReference type="ARBA" id="ARBA00023015"/>
    </source>
</evidence>
<dbReference type="PANTHER" id="PTHR30385">
    <property type="entry name" value="SIGMA FACTOR F FLAGELLAR"/>
    <property type="match status" value="1"/>
</dbReference>
<evidence type="ECO:0000256" key="3">
    <source>
        <dbReference type="ARBA" id="ARBA00023125"/>
    </source>
</evidence>
<feature type="coiled-coil region" evidence="5">
    <location>
        <begin position="224"/>
        <end position="338"/>
    </location>
</feature>
<keyword evidence="3" id="KW-0238">DNA-binding</keyword>
<dbReference type="InterPro" id="IPR013324">
    <property type="entry name" value="RNA_pol_sigma_r3/r4-like"/>
</dbReference>
<name>A0ABR5AXT7_BACBA</name>
<dbReference type="Proteomes" id="UP000031982">
    <property type="component" value="Unassembled WGS sequence"/>
</dbReference>
<sequence length="404" mass="46690">MTVAKEGMIKAFERFDSKAGVKFITFLGVWVEGLIKRLIRDEGYEMKISRSVKEIITKINTQQLQDYDSKEIAEKIEYPVNDVETALEFIDMNLTHLDADVQGKDGSASSVSEIVGKKQDMSGLIVEEFLSFLPEKLRLIMQLRLEDKTQNEIGKILGVSQVQVSRLQRSISKYWDAYERGEKQVRKLEMTVDEFVKLKHIENKSYVAIGKIKGVSDVTVHKWAKKNEQAIQQALKQLRNKTESKTTKLIKQTVEPAGERKYEVLEAAVKQLENEKAAWQKRAEKAEKELSQRDDDKEALRQANIQLANDNKEYREEIDNLTKARITAESELDRVSEEYTKSAEALRMARDEGALAQKRLEQQDYELENLRHSFRSLKESMEVLTKENRHLWGLVEIYMPKVSV</sequence>
<gene>
    <name evidence="7" type="ORF">SD77_2010</name>
</gene>
<accession>A0ABR5AXT7</accession>
<dbReference type="Gene3D" id="1.20.140.160">
    <property type="match status" value="1"/>
</dbReference>
<feature type="domain" description="RNA polymerase sigma-70 region 4" evidence="6">
    <location>
        <begin position="130"/>
        <end position="169"/>
    </location>
</feature>
<protein>
    <submittedName>
        <fullName evidence="7">RNA polymerase sporulation specific sigma factor SigF</fullName>
    </submittedName>
</protein>
<comment type="caution">
    <text evidence="7">The sequence shown here is derived from an EMBL/GenBank/DDBJ whole genome shotgun (WGS) entry which is preliminary data.</text>
</comment>
<evidence type="ECO:0000256" key="5">
    <source>
        <dbReference type="SAM" id="Coils"/>
    </source>
</evidence>
<dbReference type="EMBL" id="JXLP01000002">
    <property type="protein sequence ID" value="KIL79556.1"/>
    <property type="molecule type" value="Genomic_DNA"/>
</dbReference>
<dbReference type="SUPFAM" id="SSF88946">
    <property type="entry name" value="Sigma2 domain of RNA polymerase sigma factors"/>
    <property type="match status" value="1"/>
</dbReference>
<evidence type="ECO:0000259" key="6">
    <source>
        <dbReference type="Pfam" id="PF04545"/>
    </source>
</evidence>
<dbReference type="InterPro" id="IPR007630">
    <property type="entry name" value="RNA_pol_sigma70_r4"/>
</dbReference>
<proteinExistence type="predicted"/>
<dbReference type="InterPro" id="IPR014284">
    <property type="entry name" value="RNA_pol_sigma-70_dom"/>
</dbReference>
<dbReference type="SUPFAM" id="SSF88659">
    <property type="entry name" value="Sigma3 and sigma4 domains of RNA polymerase sigma factors"/>
    <property type="match status" value="1"/>
</dbReference>
<evidence type="ECO:0000313" key="8">
    <source>
        <dbReference type="Proteomes" id="UP000031982"/>
    </source>
</evidence>
<dbReference type="PANTHER" id="PTHR30385:SF4">
    <property type="entry name" value="RNA POLYMERASE SIGMA-E FACTOR"/>
    <property type="match status" value="1"/>
</dbReference>
<keyword evidence="2" id="KW-0731">Sigma factor</keyword>